<dbReference type="Proteomes" id="UP000295023">
    <property type="component" value="Unassembled WGS sequence"/>
</dbReference>
<dbReference type="RefSeq" id="WP_132289198.1">
    <property type="nucleotide sequence ID" value="NZ_SKBM01000010.1"/>
</dbReference>
<evidence type="ECO:0000313" key="2">
    <source>
        <dbReference type="EMBL" id="TCZ61313.1"/>
    </source>
</evidence>
<feature type="domain" description="Methyltransferase type 11" evidence="1">
    <location>
        <begin position="125"/>
        <end position="222"/>
    </location>
</feature>
<dbReference type="InterPro" id="IPR029063">
    <property type="entry name" value="SAM-dependent_MTases_sf"/>
</dbReference>
<proteinExistence type="predicted"/>
<organism evidence="2 3">
    <name type="scientific">Roseicella aquatilis</name>
    <dbReference type="NCBI Taxonomy" id="2527868"/>
    <lineage>
        <taxon>Bacteria</taxon>
        <taxon>Pseudomonadati</taxon>
        <taxon>Pseudomonadota</taxon>
        <taxon>Alphaproteobacteria</taxon>
        <taxon>Acetobacterales</taxon>
        <taxon>Roseomonadaceae</taxon>
        <taxon>Roseicella</taxon>
    </lineage>
</organism>
<dbReference type="AlphaFoldDB" id="A0A4R4DJG1"/>
<dbReference type="PANTHER" id="PTHR42912">
    <property type="entry name" value="METHYLTRANSFERASE"/>
    <property type="match status" value="1"/>
</dbReference>
<dbReference type="GO" id="GO:0008757">
    <property type="term" value="F:S-adenosylmethionine-dependent methyltransferase activity"/>
    <property type="evidence" value="ECO:0007669"/>
    <property type="project" value="InterPro"/>
</dbReference>
<evidence type="ECO:0000313" key="3">
    <source>
        <dbReference type="Proteomes" id="UP000295023"/>
    </source>
</evidence>
<reference evidence="2 3" key="1">
    <citation type="submission" date="2019-03" db="EMBL/GenBank/DDBJ databases">
        <title>Paracraurococcus aquatilis NE82 genome sequence.</title>
        <authorList>
            <person name="Zhao Y."/>
            <person name="Du Z."/>
        </authorList>
    </citation>
    <scope>NUCLEOTIDE SEQUENCE [LARGE SCALE GENOMIC DNA]</scope>
    <source>
        <strain evidence="2 3">NE82</strain>
    </source>
</reference>
<comment type="caution">
    <text evidence="2">The sequence shown here is derived from an EMBL/GenBank/DDBJ whole genome shotgun (WGS) entry which is preliminary data.</text>
</comment>
<dbReference type="OrthoDB" id="1853779at2"/>
<sequence length="272" mass="28459">MSAPVALMHLILEGHPADTLAADLARAAEVDAALAPLRDLARQQGDGLRLLERMVRAGAAHGGHSDAAAAIAGSRAMFDRLVGISPEASVAAYSLGDPALLDAATAEIVAWLDRQGLLRGRPDILDLGCGIGRLAAALADRAGSVLGLDVSPAMVAEARARHPALRFETCEGGDLGLLADASFDLVLAVDVFPYLVQGGLELARRIVAEAGRVLRPGGRLVILNLSYRGAEADRRDMPPIAAACGLDLLCNGAREFALWDGLAFSLQRRRQP</sequence>
<keyword evidence="2" id="KW-0808">Transferase</keyword>
<protein>
    <submittedName>
        <fullName evidence="2">Class I SAM-dependent methyltransferase</fullName>
    </submittedName>
</protein>
<dbReference type="EMBL" id="SKBM01000010">
    <property type="protein sequence ID" value="TCZ61313.1"/>
    <property type="molecule type" value="Genomic_DNA"/>
</dbReference>
<dbReference type="CDD" id="cd02440">
    <property type="entry name" value="AdoMet_MTases"/>
    <property type="match status" value="1"/>
</dbReference>
<name>A0A4R4DJG1_9PROT</name>
<keyword evidence="3" id="KW-1185">Reference proteome</keyword>
<dbReference type="InterPro" id="IPR050508">
    <property type="entry name" value="Methyltransf_Superfamily"/>
</dbReference>
<accession>A0A4R4DJG1</accession>
<dbReference type="GO" id="GO:0032259">
    <property type="term" value="P:methylation"/>
    <property type="evidence" value="ECO:0007669"/>
    <property type="project" value="UniProtKB-KW"/>
</dbReference>
<dbReference type="SUPFAM" id="SSF53335">
    <property type="entry name" value="S-adenosyl-L-methionine-dependent methyltransferases"/>
    <property type="match status" value="1"/>
</dbReference>
<dbReference type="Gene3D" id="3.40.50.150">
    <property type="entry name" value="Vaccinia Virus protein VP39"/>
    <property type="match status" value="1"/>
</dbReference>
<evidence type="ECO:0000259" key="1">
    <source>
        <dbReference type="Pfam" id="PF08241"/>
    </source>
</evidence>
<dbReference type="Pfam" id="PF08241">
    <property type="entry name" value="Methyltransf_11"/>
    <property type="match status" value="1"/>
</dbReference>
<dbReference type="PANTHER" id="PTHR42912:SF95">
    <property type="entry name" value="METHYLTRANSFERASE TYPE 11 DOMAIN-CONTAINING PROTEIN"/>
    <property type="match status" value="1"/>
</dbReference>
<dbReference type="InterPro" id="IPR013216">
    <property type="entry name" value="Methyltransf_11"/>
</dbReference>
<gene>
    <name evidence="2" type="ORF">EXY23_12265</name>
</gene>
<keyword evidence="2" id="KW-0489">Methyltransferase</keyword>